<evidence type="ECO:0000256" key="3">
    <source>
        <dbReference type="ARBA" id="ARBA00012438"/>
    </source>
</evidence>
<feature type="domain" description="PAC" evidence="20">
    <location>
        <begin position="572"/>
        <end position="624"/>
    </location>
</feature>
<keyword evidence="7" id="KW-0547">Nucleotide-binding</keyword>
<dbReference type="FunFam" id="1.10.287.130:FF:000002">
    <property type="entry name" value="Two-component osmosensing histidine kinase"/>
    <property type="match status" value="1"/>
</dbReference>
<dbReference type="Gene3D" id="3.40.50.2300">
    <property type="match status" value="1"/>
</dbReference>
<reference evidence="22 23" key="1">
    <citation type="journal article" date="2016" name="Nat. Commun.">
        <title>Thousands of microbial genomes shed light on interconnected biogeochemical processes in an aquifer system.</title>
        <authorList>
            <person name="Anantharaman K."/>
            <person name="Brown C.T."/>
            <person name="Hug L.A."/>
            <person name="Sharon I."/>
            <person name="Castelle C.J."/>
            <person name="Probst A.J."/>
            <person name="Thomas B.C."/>
            <person name="Singh A."/>
            <person name="Wilkins M.J."/>
            <person name="Karaoz U."/>
            <person name="Brodie E.L."/>
            <person name="Williams K.H."/>
            <person name="Hubbard S.S."/>
            <person name="Banfield J.F."/>
        </authorList>
    </citation>
    <scope>NUCLEOTIDE SEQUENCE [LARGE SCALE GENOMIC DNA]</scope>
</reference>
<evidence type="ECO:0000256" key="16">
    <source>
        <dbReference type="SAM" id="Phobius"/>
    </source>
</evidence>
<accession>A0A1F6GSZ6</accession>
<dbReference type="Pfam" id="PF08448">
    <property type="entry name" value="PAS_4"/>
    <property type="match status" value="1"/>
</dbReference>
<feature type="transmembrane region" description="Helical" evidence="16">
    <location>
        <begin position="324"/>
        <end position="345"/>
    </location>
</feature>
<evidence type="ECO:0000256" key="1">
    <source>
        <dbReference type="ARBA" id="ARBA00000085"/>
    </source>
</evidence>
<feature type="domain" description="Histidine kinase" evidence="17">
    <location>
        <begin position="642"/>
        <end position="863"/>
    </location>
</feature>
<dbReference type="SUPFAM" id="SSF55785">
    <property type="entry name" value="PYP-like sensor domain (PAS domain)"/>
    <property type="match status" value="2"/>
</dbReference>
<dbReference type="InterPro" id="IPR003661">
    <property type="entry name" value="HisK_dim/P_dom"/>
</dbReference>
<dbReference type="PANTHER" id="PTHR45339">
    <property type="entry name" value="HYBRID SIGNAL TRANSDUCTION HISTIDINE KINASE J"/>
    <property type="match status" value="1"/>
</dbReference>
<dbReference type="Proteomes" id="UP000177583">
    <property type="component" value="Unassembled WGS sequence"/>
</dbReference>
<evidence type="ECO:0000256" key="7">
    <source>
        <dbReference type="ARBA" id="ARBA00022741"/>
    </source>
</evidence>
<dbReference type="Gene3D" id="3.30.450.20">
    <property type="entry name" value="PAS domain"/>
    <property type="match status" value="2"/>
</dbReference>
<dbReference type="Gene3D" id="3.30.565.10">
    <property type="entry name" value="Histidine kinase-like ATPase, C-terminal domain"/>
    <property type="match status" value="1"/>
</dbReference>
<evidence type="ECO:0000256" key="9">
    <source>
        <dbReference type="ARBA" id="ARBA00022840"/>
    </source>
</evidence>
<dbReference type="InterPro" id="IPR000014">
    <property type="entry name" value="PAS"/>
</dbReference>
<sequence length="1016" mass="112876">MKRTPLFSSSKNKPVFPFGVRHLLPLGVLVLCLGATLWAWGAVKESLEKQANLLYAQKTNRLKQELVSRLKDHEQVLLGGLGLFAASREISRAEWQKYVAAIRLDQNYPGILGVGYAVWLKPSELARHQQKVQAEGFSDYQLHPLGERENYTSIIYLEPFHWRNQRAFGYDMYSEPTRRAAMDRAKDQGGTSLSGKITLVQETEKAKQQGFLLYLPLYKKGLPTDTIAERHRAIQGFVYSPIRMNDFVLGVFGRLPTDLSFHIFDGSSANPSQTLFDSGSVNPTSLPLDYRPRYQSEAVVHLFGHSWTYAFSTLPEFEENLSAYVAHMTLVGGLLVSLLLTWIILNLQANRERALALAEQMTLDLRTSEEGLKQSQRHIEALFNTAPVGVLELDRSGVCILVNPWWETITGTRQVEALGQGWLKVFGQTDPTDLTREWEKAVQGETLRVSEFKLTRPNGSEVWVILRVSGLFSEAGELNGFIASLSDITDRKRVEEEQATVGAYTRSLIESSLDPFLTITPEGTISDVNEATVRVTGIAREKLIGTQFCLYFTDPEKAQKGYSFVFERGEVRDYRLDILGQNGQVTPVIFNGSVYKSLKGGVGGVFAAARDISQLVQTEKELQEAKLIAEAASEAKGSFLANMSHEIRTPLNAILGMTQLAFEAERDESQKELLTTVVDSANSLLAIINDILDFSKIESGKLSLEHLDFSLAQETRSLFKGLEFTAQAKGLELTYKAHPNVPDSLCGDPLRIRQVLTNLVGNAIKFTPSGRIEVLVEMLRQSEEGLRLQFSVSDTGIGIKESQLDGIFESFNQAQVSTTRVFGGTGLGLTICRQIARMMKGEVWATSVLGQGSTFYFTCLLEPARGEVFAAEPHQVEPPDLSGLKLLVVEDNPVNRKLMSKVLQGLGIKLHMVSNGREALDLLVETRVDLVLMDLQMPVMDGIEATLAIRGPKSPVLDPQVPVIALTADVFLEDKKRCLAAGMNDFLSKPFQKAELFRLLSKIKNQKQHAPVGREA</sequence>
<feature type="domain" description="Response regulatory" evidence="18">
    <location>
        <begin position="885"/>
        <end position="1004"/>
    </location>
</feature>
<feature type="domain" description="PAS" evidence="19">
    <location>
        <begin position="501"/>
        <end position="556"/>
    </location>
</feature>
<dbReference type="InterPro" id="IPR035965">
    <property type="entry name" value="PAS-like_dom_sf"/>
</dbReference>
<dbReference type="NCBIfam" id="TIGR00229">
    <property type="entry name" value="sensory_box"/>
    <property type="match status" value="2"/>
</dbReference>
<dbReference type="Gene3D" id="1.10.287.130">
    <property type="match status" value="1"/>
</dbReference>
<dbReference type="PROSITE" id="PS50112">
    <property type="entry name" value="PAS"/>
    <property type="match status" value="2"/>
</dbReference>
<keyword evidence="11" id="KW-0902">Two-component regulatory system</keyword>
<dbReference type="InterPro" id="IPR013656">
    <property type="entry name" value="PAS_4"/>
</dbReference>
<keyword evidence="12 16" id="KW-0472">Membrane</keyword>
<feature type="domain" description="CHASE" evidence="21">
    <location>
        <begin position="148"/>
        <end position="310"/>
    </location>
</feature>
<evidence type="ECO:0000256" key="5">
    <source>
        <dbReference type="ARBA" id="ARBA00022679"/>
    </source>
</evidence>
<dbReference type="PROSITE" id="PS50113">
    <property type="entry name" value="PAC"/>
    <property type="match status" value="2"/>
</dbReference>
<dbReference type="CDD" id="cd00082">
    <property type="entry name" value="HisKA"/>
    <property type="match status" value="1"/>
</dbReference>
<dbReference type="SMART" id="SM00091">
    <property type="entry name" value="PAS"/>
    <property type="match status" value="2"/>
</dbReference>
<keyword evidence="10 16" id="KW-1133">Transmembrane helix</keyword>
<comment type="caution">
    <text evidence="22">The sequence shown here is derived from an EMBL/GenBank/DDBJ whole genome shotgun (WGS) entry which is preliminary data.</text>
</comment>
<dbReference type="InterPro" id="IPR036097">
    <property type="entry name" value="HisK_dim/P_sf"/>
</dbReference>
<evidence type="ECO:0000256" key="12">
    <source>
        <dbReference type="ARBA" id="ARBA00023136"/>
    </source>
</evidence>
<dbReference type="CDD" id="cd16922">
    <property type="entry name" value="HATPase_EvgS-ArcB-TorS-like"/>
    <property type="match status" value="1"/>
</dbReference>
<dbReference type="Pfam" id="PF00072">
    <property type="entry name" value="Response_reg"/>
    <property type="match status" value="1"/>
</dbReference>
<dbReference type="GO" id="GO:0016020">
    <property type="term" value="C:membrane"/>
    <property type="evidence" value="ECO:0007669"/>
    <property type="project" value="UniProtKB-SubCell"/>
</dbReference>
<comment type="subunit">
    <text evidence="13">At low DSF concentrations, interacts with RpfF.</text>
</comment>
<dbReference type="PROSITE" id="PS50110">
    <property type="entry name" value="RESPONSE_REGULATORY"/>
    <property type="match status" value="1"/>
</dbReference>
<evidence type="ECO:0000259" key="19">
    <source>
        <dbReference type="PROSITE" id="PS50112"/>
    </source>
</evidence>
<dbReference type="Gene3D" id="3.30.450.350">
    <property type="entry name" value="CHASE domain"/>
    <property type="match status" value="1"/>
</dbReference>
<evidence type="ECO:0000256" key="8">
    <source>
        <dbReference type="ARBA" id="ARBA00022777"/>
    </source>
</evidence>
<evidence type="ECO:0000259" key="21">
    <source>
        <dbReference type="PROSITE" id="PS50839"/>
    </source>
</evidence>
<dbReference type="CDD" id="cd17546">
    <property type="entry name" value="REC_hyHK_CKI1_RcsC-like"/>
    <property type="match status" value="1"/>
</dbReference>
<dbReference type="SUPFAM" id="SSF47384">
    <property type="entry name" value="Homodimeric domain of signal transducing histidine kinase"/>
    <property type="match status" value="1"/>
</dbReference>
<dbReference type="PROSITE" id="PS50109">
    <property type="entry name" value="HIS_KIN"/>
    <property type="match status" value="1"/>
</dbReference>
<dbReference type="InterPro" id="IPR006189">
    <property type="entry name" value="CHASE_dom"/>
</dbReference>
<dbReference type="SMART" id="SM00086">
    <property type="entry name" value="PAC"/>
    <property type="match status" value="2"/>
</dbReference>
<dbReference type="SMART" id="SM00448">
    <property type="entry name" value="REC"/>
    <property type="match status" value="1"/>
</dbReference>
<dbReference type="SUPFAM" id="SSF52172">
    <property type="entry name" value="CheY-like"/>
    <property type="match status" value="1"/>
</dbReference>
<feature type="modified residue" description="4-aspartylphosphate" evidence="15">
    <location>
        <position position="934"/>
    </location>
</feature>
<dbReference type="AlphaFoldDB" id="A0A1F6GSZ6"/>
<evidence type="ECO:0000256" key="6">
    <source>
        <dbReference type="ARBA" id="ARBA00022692"/>
    </source>
</evidence>
<evidence type="ECO:0000256" key="15">
    <source>
        <dbReference type="PROSITE-ProRule" id="PRU00169"/>
    </source>
</evidence>
<keyword evidence="8" id="KW-0418">Kinase</keyword>
<dbReference type="SMART" id="SM00387">
    <property type="entry name" value="HATPase_c"/>
    <property type="match status" value="1"/>
</dbReference>
<evidence type="ECO:0000313" key="23">
    <source>
        <dbReference type="Proteomes" id="UP000177583"/>
    </source>
</evidence>
<keyword evidence="9" id="KW-0067">ATP-binding</keyword>
<dbReference type="CDD" id="cd00130">
    <property type="entry name" value="PAS"/>
    <property type="match status" value="2"/>
</dbReference>
<evidence type="ECO:0000259" key="17">
    <source>
        <dbReference type="PROSITE" id="PS50109"/>
    </source>
</evidence>
<dbReference type="PROSITE" id="PS50839">
    <property type="entry name" value="CHASE"/>
    <property type="match status" value="1"/>
</dbReference>
<dbReference type="SUPFAM" id="SSF55874">
    <property type="entry name" value="ATPase domain of HSP90 chaperone/DNA topoisomerase II/histidine kinase"/>
    <property type="match status" value="1"/>
</dbReference>
<feature type="domain" description="PAC" evidence="20">
    <location>
        <begin position="448"/>
        <end position="500"/>
    </location>
</feature>
<comment type="catalytic activity">
    <reaction evidence="1">
        <text>ATP + protein L-histidine = ADP + protein N-phospho-L-histidine.</text>
        <dbReference type="EC" id="2.7.13.3"/>
    </reaction>
</comment>
<evidence type="ECO:0000259" key="18">
    <source>
        <dbReference type="PROSITE" id="PS50110"/>
    </source>
</evidence>
<dbReference type="PANTHER" id="PTHR45339:SF1">
    <property type="entry name" value="HYBRID SIGNAL TRANSDUCTION HISTIDINE KINASE J"/>
    <property type="match status" value="1"/>
</dbReference>
<evidence type="ECO:0000259" key="20">
    <source>
        <dbReference type="PROSITE" id="PS50113"/>
    </source>
</evidence>
<organism evidence="22 23">
    <name type="scientific">Candidatus Lambdaproteobacteria bacterium RIFOXYD2_FULL_56_26</name>
    <dbReference type="NCBI Taxonomy" id="1817773"/>
    <lineage>
        <taxon>Bacteria</taxon>
        <taxon>Pseudomonadati</taxon>
        <taxon>Pseudomonadota</taxon>
        <taxon>Candidatus Lambdaproteobacteria</taxon>
    </lineage>
</organism>
<evidence type="ECO:0000256" key="11">
    <source>
        <dbReference type="ARBA" id="ARBA00023012"/>
    </source>
</evidence>
<proteinExistence type="predicted"/>
<gene>
    <name evidence="22" type="ORF">A2557_00945</name>
</gene>
<dbReference type="InterPro" id="IPR001789">
    <property type="entry name" value="Sig_transdc_resp-reg_receiver"/>
</dbReference>
<dbReference type="GO" id="GO:0005524">
    <property type="term" value="F:ATP binding"/>
    <property type="evidence" value="ECO:0007669"/>
    <property type="project" value="UniProtKB-KW"/>
</dbReference>
<dbReference type="EMBL" id="MFNF01000037">
    <property type="protein sequence ID" value="OGH01209.1"/>
    <property type="molecule type" value="Genomic_DNA"/>
</dbReference>
<dbReference type="SMART" id="SM01079">
    <property type="entry name" value="CHASE"/>
    <property type="match status" value="1"/>
</dbReference>
<dbReference type="Pfam" id="PF13426">
    <property type="entry name" value="PAS_9"/>
    <property type="match status" value="1"/>
</dbReference>
<dbReference type="InterPro" id="IPR004358">
    <property type="entry name" value="Sig_transdc_His_kin-like_C"/>
</dbReference>
<name>A0A1F6GSZ6_9PROT</name>
<dbReference type="GO" id="GO:0000155">
    <property type="term" value="F:phosphorelay sensor kinase activity"/>
    <property type="evidence" value="ECO:0007669"/>
    <property type="project" value="InterPro"/>
</dbReference>
<evidence type="ECO:0000256" key="4">
    <source>
        <dbReference type="ARBA" id="ARBA00022553"/>
    </source>
</evidence>
<evidence type="ECO:0000256" key="10">
    <source>
        <dbReference type="ARBA" id="ARBA00022989"/>
    </source>
</evidence>
<dbReference type="InterPro" id="IPR005467">
    <property type="entry name" value="His_kinase_dom"/>
</dbReference>
<dbReference type="InterPro" id="IPR003594">
    <property type="entry name" value="HATPase_dom"/>
</dbReference>
<keyword evidence="4 15" id="KW-0597">Phosphoprotein</keyword>
<dbReference type="Pfam" id="PF00512">
    <property type="entry name" value="HisKA"/>
    <property type="match status" value="1"/>
</dbReference>
<dbReference type="Pfam" id="PF03924">
    <property type="entry name" value="CHASE"/>
    <property type="match status" value="1"/>
</dbReference>
<dbReference type="PRINTS" id="PR00344">
    <property type="entry name" value="BCTRLSENSOR"/>
</dbReference>
<feature type="domain" description="PAS" evidence="19">
    <location>
        <begin position="375"/>
        <end position="445"/>
    </location>
</feature>
<evidence type="ECO:0000256" key="13">
    <source>
        <dbReference type="ARBA" id="ARBA00064003"/>
    </source>
</evidence>
<dbReference type="InterPro" id="IPR036890">
    <property type="entry name" value="HATPase_C_sf"/>
</dbReference>
<protein>
    <recommendedName>
        <fullName evidence="14">Sensory/regulatory protein RpfC</fullName>
        <ecNumber evidence="3">2.7.13.3</ecNumber>
    </recommendedName>
</protein>
<dbReference type="InterPro" id="IPR000700">
    <property type="entry name" value="PAS-assoc_C"/>
</dbReference>
<evidence type="ECO:0000256" key="14">
    <source>
        <dbReference type="ARBA" id="ARBA00068150"/>
    </source>
</evidence>
<dbReference type="EC" id="2.7.13.3" evidence="3"/>
<dbReference type="InterPro" id="IPR011006">
    <property type="entry name" value="CheY-like_superfamily"/>
</dbReference>
<comment type="subcellular location">
    <subcellularLocation>
        <location evidence="2">Membrane</location>
    </subcellularLocation>
</comment>
<dbReference type="SMART" id="SM00388">
    <property type="entry name" value="HisKA"/>
    <property type="match status" value="1"/>
</dbReference>
<dbReference type="FunFam" id="3.30.565.10:FF:000010">
    <property type="entry name" value="Sensor histidine kinase RcsC"/>
    <property type="match status" value="1"/>
</dbReference>
<keyword evidence="5" id="KW-0808">Transferase</keyword>
<dbReference type="InterPro" id="IPR001610">
    <property type="entry name" value="PAC"/>
</dbReference>
<dbReference type="Pfam" id="PF02518">
    <property type="entry name" value="HATPase_c"/>
    <property type="match status" value="1"/>
</dbReference>
<keyword evidence="6 16" id="KW-0812">Transmembrane</keyword>
<dbReference type="InterPro" id="IPR042240">
    <property type="entry name" value="CHASE_sf"/>
</dbReference>
<evidence type="ECO:0000256" key="2">
    <source>
        <dbReference type="ARBA" id="ARBA00004370"/>
    </source>
</evidence>
<evidence type="ECO:0000313" key="22">
    <source>
        <dbReference type="EMBL" id="OGH01209.1"/>
    </source>
</evidence>